<dbReference type="CDD" id="cd04301">
    <property type="entry name" value="NAT_SF"/>
    <property type="match status" value="1"/>
</dbReference>
<dbReference type="PANTHER" id="PTHR42791">
    <property type="entry name" value="GNAT FAMILY ACETYLTRANSFERASE"/>
    <property type="match status" value="1"/>
</dbReference>
<accession>A0ABR1H306</accession>
<keyword evidence="4" id="KW-1185">Reference proteome</keyword>
<dbReference type="InterPro" id="IPR016181">
    <property type="entry name" value="Acyl_CoA_acyltransferase"/>
</dbReference>
<evidence type="ECO:0000256" key="1">
    <source>
        <dbReference type="SAM" id="MobiDB-lite"/>
    </source>
</evidence>
<gene>
    <name evidence="3" type="ORF">QQX98_006028</name>
</gene>
<comment type="caution">
    <text evidence="3">The sequence shown here is derived from an EMBL/GenBank/DDBJ whole genome shotgun (WGS) entry which is preliminary data.</text>
</comment>
<dbReference type="Proteomes" id="UP001498476">
    <property type="component" value="Unassembled WGS sequence"/>
</dbReference>
<name>A0ABR1H306_9HYPO</name>
<dbReference type="Gene3D" id="3.40.630.30">
    <property type="match status" value="1"/>
</dbReference>
<feature type="region of interest" description="Disordered" evidence="1">
    <location>
        <begin position="278"/>
        <end position="299"/>
    </location>
</feature>
<dbReference type="SUPFAM" id="SSF55729">
    <property type="entry name" value="Acyl-CoA N-acyltransferases (Nat)"/>
    <property type="match status" value="1"/>
</dbReference>
<dbReference type="InterPro" id="IPR000182">
    <property type="entry name" value="GNAT_dom"/>
</dbReference>
<proteinExistence type="predicted"/>
<protein>
    <recommendedName>
        <fullName evidence="2">N-acetyltransferase domain-containing protein</fullName>
    </recommendedName>
</protein>
<dbReference type="InterPro" id="IPR052523">
    <property type="entry name" value="Trichothecene_AcTrans"/>
</dbReference>
<dbReference type="Pfam" id="PF13508">
    <property type="entry name" value="Acetyltransf_7"/>
    <property type="match status" value="1"/>
</dbReference>
<dbReference type="PANTHER" id="PTHR42791:SF1">
    <property type="entry name" value="N-ACETYLTRANSFERASE DOMAIN-CONTAINING PROTEIN"/>
    <property type="match status" value="1"/>
</dbReference>
<organism evidence="3 4">
    <name type="scientific">Neonectria punicea</name>
    <dbReference type="NCBI Taxonomy" id="979145"/>
    <lineage>
        <taxon>Eukaryota</taxon>
        <taxon>Fungi</taxon>
        <taxon>Dikarya</taxon>
        <taxon>Ascomycota</taxon>
        <taxon>Pezizomycotina</taxon>
        <taxon>Sordariomycetes</taxon>
        <taxon>Hypocreomycetidae</taxon>
        <taxon>Hypocreales</taxon>
        <taxon>Nectriaceae</taxon>
        <taxon>Neonectria</taxon>
    </lineage>
</organism>
<reference evidence="3 4" key="1">
    <citation type="journal article" date="2025" name="Microbiol. Resour. Announc.">
        <title>Draft genome sequences for Neonectria magnoliae and Neonectria punicea, canker pathogens of Liriodendron tulipifera and Acer saccharum in West Virginia.</title>
        <authorList>
            <person name="Petronek H.M."/>
            <person name="Kasson M.T."/>
            <person name="Metheny A.M."/>
            <person name="Stauder C.M."/>
            <person name="Lovett B."/>
            <person name="Lynch S.C."/>
            <person name="Garnas J.R."/>
            <person name="Kasson L.R."/>
            <person name="Stajich J.E."/>
        </authorList>
    </citation>
    <scope>NUCLEOTIDE SEQUENCE [LARGE SCALE GENOMIC DNA]</scope>
    <source>
        <strain evidence="3 4">NRRL 64653</strain>
    </source>
</reference>
<feature type="domain" description="N-acetyltransferase" evidence="2">
    <location>
        <begin position="213"/>
        <end position="264"/>
    </location>
</feature>
<evidence type="ECO:0000259" key="2">
    <source>
        <dbReference type="Pfam" id="PF13508"/>
    </source>
</evidence>
<evidence type="ECO:0000313" key="4">
    <source>
        <dbReference type="Proteomes" id="UP001498476"/>
    </source>
</evidence>
<sequence length="299" mass="33762">MAFDIVVPSENDAADVASTHLAAMDPNLLMHAQFPNTESLDFLRGWLRKDTLDHIAGDNKGVLIARDTETGKMVGFVKWNTQRQRRPGDKEEEEHEEEFPACCRQEYLDSYAELTKEARRKVLGDRAHYRKSLTHSLTRLTGKRSGSGSREQWVAQCGQARPDNSRVELMHELSTVDELRLADGTSSRAELKLNSPTHLFLGPQVADSEAFLDVTYLCTHPEWSGRGAASRLLREVQAKAAADRVPAILEATMNAVTFYERLGFDIRLELAMMLPPRGSSEPTEHYAERTMVWQQPQRP</sequence>
<evidence type="ECO:0000313" key="3">
    <source>
        <dbReference type="EMBL" id="KAK7415279.1"/>
    </source>
</evidence>
<dbReference type="EMBL" id="JAZAVJ010000086">
    <property type="protein sequence ID" value="KAK7415279.1"/>
    <property type="molecule type" value="Genomic_DNA"/>
</dbReference>